<proteinExistence type="predicted"/>
<feature type="domain" description="CHAT" evidence="1">
    <location>
        <begin position="898"/>
        <end position="1123"/>
    </location>
</feature>
<dbReference type="EMBL" id="JARJCW010000023">
    <property type="protein sequence ID" value="KAJ7212598.1"/>
    <property type="molecule type" value="Genomic_DNA"/>
</dbReference>
<evidence type="ECO:0000259" key="1">
    <source>
        <dbReference type="Pfam" id="PF12770"/>
    </source>
</evidence>
<name>A0AAD6YBY0_9AGAR</name>
<protein>
    <submittedName>
        <fullName evidence="2">CHAT domain-containing protein</fullName>
    </submittedName>
</protein>
<dbReference type="InterPro" id="IPR024983">
    <property type="entry name" value="CHAT_dom"/>
</dbReference>
<dbReference type="Proteomes" id="UP001219525">
    <property type="component" value="Unassembled WGS sequence"/>
</dbReference>
<dbReference type="AlphaFoldDB" id="A0AAD6YBY0"/>
<comment type="caution">
    <text evidence="2">The sequence shown here is derived from an EMBL/GenBank/DDBJ whole genome shotgun (WGS) entry which is preliminary data.</text>
</comment>
<dbReference type="InterPro" id="IPR011990">
    <property type="entry name" value="TPR-like_helical_dom_sf"/>
</dbReference>
<dbReference type="Gene3D" id="1.25.40.10">
    <property type="entry name" value="Tetratricopeptide repeat domain"/>
    <property type="match status" value="4"/>
</dbReference>
<keyword evidence="3" id="KW-1185">Reference proteome</keyword>
<dbReference type="Pfam" id="PF12770">
    <property type="entry name" value="CHAT"/>
    <property type="match status" value="1"/>
</dbReference>
<dbReference type="PANTHER" id="PTHR19959:SF119">
    <property type="entry name" value="FUNGAL LIPASE-LIKE DOMAIN-CONTAINING PROTEIN"/>
    <property type="match status" value="1"/>
</dbReference>
<evidence type="ECO:0000313" key="2">
    <source>
        <dbReference type="EMBL" id="KAJ7212598.1"/>
    </source>
</evidence>
<organism evidence="2 3">
    <name type="scientific">Mycena pura</name>
    <dbReference type="NCBI Taxonomy" id="153505"/>
    <lineage>
        <taxon>Eukaryota</taxon>
        <taxon>Fungi</taxon>
        <taxon>Dikarya</taxon>
        <taxon>Basidiomycota</taxon>
        <taxon>Agaricomycotina</taxon>
        <taxon>Agaricomycetes</taxon>
        <taxon>Agaricomycetidae</taxon>
        <taxon>Agaricales</taxon>
        <taxon>Marasmiineae</taxon>
        <taxon>Mycenaceae</taxon>
        <taxon>Mycena</taxon>
    </lineage>
</organism>
<sequence>MLTEFLRAIDPGTLKNAIALYQETLALQPVSQRRKSLLELSEALLMLFHRTGDMTHTREAVAFLTESLSKCSPSHPNYVGFLNNLANEVRRRHQQKKDFKDLEEAITLYREALAFVPASDANHGLVLSNLANGIDTRYQQRRDLRDLEESIKLYRDALAFFPAPNPSRDVALYNLGCGVKSRYEQKGDFKDLEEAIELHREALTLRHAPHPGRKSSLTNLANGLQTRYQQKGDFKDLKEAIKIHREALALCPFPDPDRGKYLGNIANGVIAQYLHKGDFKDLEDAIKLYREALALCPAPHPDHAMSLNNLANGLENRYQQKGDLNDLEEAITLNREALALRPGLHPDRSSSLNNLANVVQTRYEHKGDLKDLEEAIKLNREALTLRPGLHPDRSSSLNHLANGVRARHHQKGNFKDLEEAIKLYREALTLLPALNPIRGGILDNLANGLQIQYRHKRDLKDLDEAVKLHREALVLFPAPHPYHSTTVNNLGNAMLARYEQKVDPKDLEEAIRLFREALALFPAPHTDRGQPLMTLGNGVLARYQQQRDFKDLEEAIKLYREAVAFYSVPHPNRGQSLAHLGLSLALKYNHTKDDHDLINAISTLQGSSTYPYSSPLNRLTYTRFWAQVAANHEHSSAISAYRAMIDLLPQIAALDLDIISRQEILTQLEGSQLASDAASCAIKLGEYSAAVEMLEASRSIFWSQALHLRTPLHHLQTVEPQLALKLKQLATELELTSFRDSTRDFETDNQRKVISMEAVGVHCRQLNEEWETTVESVRMLPGFEDFMRHKNITALQQAAVSGPVIILTASRATSSALIVSFSGNVQNVWLPDMSLPVAVICATLAQALSHSGFTLRSFLTSNRTEGSPSEPVTRLFGLQEDNLDLNPDDVFRCLLVLLWETIVKPVFDALNLQASNLSATPPRVWWCPTGPFTFLPIHAAGIYGHQETDCVSDYVVSSYTPTVTALLDPPAHCTDFFKMTAVIQPDAPGCSPLPGTQAELQNIKARVPNSWLTALDNTTKVTIKTVVQHLQNSSIVHFACHGIQDPSHPLDSGLALSDGRLKVSQIMRGLETNSPEEFSKTMSLAFLSACETAKGDSDTPDESMHLAATLLFAGFRSAVATMW</sequence>
<dbReference type="PANTHER" id="PTHR19959">
    <property type="entry name" value="KINESIN LIGHT CHAIN"/>
    <property type="match status" value="1"/>
</dbReference>
<dbReference type="SUPFAM" id="SSF81901">
    <property type="entry name" value="HCP-like"/>
    <property type="match status" value="3"/>
</dbReference>
<accession>A0AAD6YBY0</accession>
<reference evidence="2" key="1">
    <citation type="submission" date="2023-03" db="EMBL/GenBank/DDBJ databases">
        <title>Massive genome expansion in bonnet fungi (Mycena s.s.) driven by repeated elements and novel gene families across ecological guilds.</title>
        <authorList>
            <consortium name="Lawrence Berkeley National Laboratory"/>
            <person name="Harder C.B."/>
            <person name="Miyauchi S."/>
            <person name="Viragh M."/>
            <person name="Kuo A."/>
            <person name="Thoen E."/>
            <person name="Andreopoulos B."/>
            <person name="Lu D."/>
            <person name="Skrede I."/>
            <person name="Drula E."/>
            <person name="Henrissat B."/>
            <person name="Morin E."/>
            <person name="Kohler A."/>
            <person name="Barry K."/>
            <person name="LaButti K."/>
            <person name="Morin E."/>
            <person name="Salamov A."/>
            <person name="Lipzen A."/>
            <person name="Mereny Z."/>
            <person name="Hegedus B."/>
            <person name="Baldrian P."/>
            <person name="Stursova M."/>
            <person name="Weitz H."/>
            <person name="Taylor A."/>
            <person name="Grigoriev I.V."/>
            <person name="Nagy L.G."/>
            <person name="Martin F."/>
            <person name="Kauserud H."/>
        </authorList>
    </citation>
    <scope>NUCLEOTIDE SEQUENCE</scope>
    <source>
        <strain evidence="2">9144</strain>
    </source>
</reference>
<dbReference type="Pfam" id="PF13374">
    <property type="entry name" value="TPR_10"/>
    <property type="match status" value="4"/>
</dbReference>
<gene>
    <name evidence="2" type="ORF">GGX14DRAFT_361472</name>
</gene>
<evidence type="ECO:0000313" key="3">
    <source>
        <dbReference type="Proteomes" id="UP001219525"/>
    </source>
</evidence>